<dbReference type="PANTHER" id="PTHR22970:SF14">
    <property type="entry name" value="AT-RICH INTERACTIVE DOMAIN-CONTAINING PROTEIN 2"/>
    <property type="match status" value="1"/>
</dbReference>
<reference evidence="6" key="1">
    <citation type="submission" date="2025-08" db="UniProtKB">
        <authorList>
            <consortium name="Ensembl"/>
        </authorList>
    </citation>
    <scope>IDENTIFICATION</scope>
</reference>
<evidence type="ECO:0000313" key="6">
    <source>
        <dbReference type="Ensembl" id="ENSOMEP00000021123.1"/>
    </source>
</evidence>
<sequence>PSLIPTSHRNAAERTTRARRRPGLHLSRHVLSSTNDLKSFSLPAPLQPAVTPPLPPTPQPAAAGDSSPQPTAQPPPTEQSRKPGQNFKCLWHSCKRWFETPSQVFYHAATQHGGKDVYGGQCLWEGCDPFPRQRLSFITHLQDKHCSREALLAALKLEEQQAQQSPNHGSSQTPPVAGSTVAQRAPKAIINHPSAALMALRRGSRNLVFRDFTDEKEGPVTKHIRLTAALTLKNIAKHSDCGRKLVKRHETHLSVLALSNMEVSTTLAKCLYELTRSLQA</sequence>
<dbReference type="PROSITE" id="PS00028">
    <property type="entry name" value="ZINC_FINGER_C2H2_1"/>
    <property type="match status" value="1"/>
</dbReference>
<proteinExistence type="predicted"/>
<keyword evidence="2" id="KW-0804">Transcription</keyword>
<evidence type="ECO:0000256" key="2">
    <source>
        <dbReference type="ARBA" id="ARBA00023163"/>
    </source>
</evidence>
<feature type="domain" description="C2H2-type" evidence="5">
    <location>
        <begin position="89"/>
        <end position="112"/>
    </location>
</feature>
<dbReference type="InterPro" id="IPR013087">
    <property type="entry name" value="Znf_C2H2_type"/>
</dbReference>
<evidence type="ECO:0000256" key="1">
    <source>
        <dbReference type="ARBA" id="ARBA00023015"/>
    </source>
</evidence>
<dbReference type="Ensembl" id="ENSOMET00000030727.1">
    <property type="protein sequence ID" value="ENSOMEP00000021123.1"/>
    <property type="gene ID" value="ENSOMEG00000023006.1"/>
</dbReference>
<dbReference type="InterPro" id="IPR052406">
    <property type="entry name" value="Chromatin_Remodeling_Comp"/>
</dbReference>
<dbReference type="Proteomes" id="UP000261560">
    <property type="component" value="Unplaced"/>
</dbReference>
<feature type="compositionally biased region" description="Pro residues" evidence="4">
    <location>
        <begin position="50"/>
        <end position="59"/>
    </location>
</feature>
<dbReference type="STRING" id="30732.ENSOMEP00000021123"/>
<accession>A0A3B3CTG4</accession>
<keyword evidence="3" id="KW-0539">Nucleus</keyword>
<name>A0A3B3CTG4_ORYME</name>
<feature type="region of interest" description="Disordered" evidence="4">
    <location>
        <begin position="159"/>
        <end position="182"/>
    </location>
</feature>
<dbReference type="AlphaFoldDB" id="A0A3B3CTG4"/>
<protein>
    <recommendedName>
        <fullName evidence="5">C2H2-type domain-containing protein</fullName>
    </recommendedName>
</protein>
<feature type="compositionally biased region" description="Basic residues" evidence="4">
    <location>
        <begin position="17"/>
        <end position="28"/>
    </location>
</feature>
<keyword evidence="7" id="KW-1185">Reference proteome</keyword>
<dbReference type="SMART" id="SM00355">
    <property type="entry name" value="ZnF_C2H2"/>
    <property type="match status" value="2"/>
</dbReference>
<evidence type="ECO:0000256" key="3">
    <source>
        <dbReference type="ARBA" id="ARBA00023242"/>
    </source>
</evidence>
<keyword evidence="1" id="KW-0805">Transcription regulation</keyword>
<feature type="compositionally biased region" description="Low complexity" evidence="4">
    <location>
        <begin position="60"/>
        <end position="70"/>
    </location>
</feature>
<evidence type="ECO:0000313" key="7">
    <source>
        <dbReference type="Proteomes" id="UP000261560"/>
    </source>
</evidence>
<evidence type="ECO:0000256" key="4">
    <source>
        <dbReference type="SAM" id="MobiDB-lite"/>
    </source>
</evidence>
<dbReference type="PaxDb" id="30732-ENSOMEP00000021123"/>
<organism evidence="6 7">
    <name type="scientific">Oryzias melastigma</name>
    <name type="common">Marine medaka</name>
    <dbReference type="NCBI Taxonomy" id="30732"/>
    <lineage>
        <taxon>Eukaryota</taxon>
        <taxon>Metazoa</taxon>
        <taxon>Chordata</taxon>
        <taxon>Craniata</taxon>
        <taxon>Vertebrata</taxon>
        <taxon>Euteleostomi</taxon>
        <taxon>Actinopterygii</taxon>
        <taxon>Neopterygii</taxon>
        <taxon>Teleostei</taxon>
        <taxon>Neoteleostei</taxon>
        <taxon>Acanthomorphata</taxon>
        <taxon>Ovalentaria</taxon>
        <taxon>Atherinomorphae</taxon>
        <taxon>Beloniformes</taxon>
        <taxon>Adrianichthyidae</taxon>
        <taxon>Oryziinae</taxon>
        <taxon>Oryzias</taxon>
    </lineage>
</organism>
<reference evidence="6" key="2">
    <citation type="submission" date="2025-09" db="UniProtKB">
        <authorList>
            <consortium name="Ensembl"/>
        </authorList>
    </citation>
    <scope>IDENTIFICATION</scope>
</reference>
<feature type="compositionally biased region" description="Polar residues" evidence="4">
    <location>
        <begin position="165"/>
        <end position="174"/>
    </location>
</feature>
<dbReference type="GeneTree" id="ENSGT00390000016138"/>
<feature type="region of interest" description="Disordered" evidence="4">
    <location>
        <begin position="1"/>
        <end position="84"/>
    </location>
</feature>
<dbReference type="PANTHER" id="PTHR22970">
    <property type="entry name" value="AT-RICH INTERACTIVE DOMAIN-CONTAINING PROTEIN 2"/>
    <property type="match status" value="1"/>
</dbReference>
<evidence type="ECO:0000259" key="5">
    <source>
        <dbReference type="PROSITE" id="PS00028"/>
    </source>
</evidence>